<evidence type="ECO:0000313" key="2">
    <source>
        <dbReference type="EMBL" id="CAL1297217.1"/>
    </source>
</evidence>
<name>A0AAV2BLZ2_9ARAC</name>
<proteinExistence type="predicted"/>
<dbReference type="Proteomes" id="UP001497382">
    <property type="component" value="Unassembled WGS sequence"/>
</dbReference>
<accession>A0AAV2BLZ2</accession>
<evidence type="ECO:0000313" key="3">
    <source>
        <dbReference type="Proteomes" id="UP001497382"/>
    </source>
</evidence>
<comment type="caution">
    <text evidence="2">The sequence shown here is derived from an EMBL/GenBank/DDBJ whole genome shotgun (WGS) entry which is preliminary data.</text>
</comment>
<feature type="compositionally biased region" description="Polar residues" evidence="1">
    <location>
        <begin position="570"/>
        <end position="583"/>
    </location>
</feature>
<evidence type="ECO:0000256" key="1">
    <source>
        <dbReference type="SAM" id="MobiDB-lite"/>
    </source>
</evidence>
<protein>
    <submittedName>
        <fullName evidence="2">Uncharacterized protein</fullName>
    </submittedName>
</protein>
<keyword evidence="3" id="KW-1185">Reference proteome</keyword>
<dbReference type="EMBL" id="CAXIEN010000417">
    <property type="protein sequence ID" value="CAL1297217.1"/>
    <property type="molecule type" value="Genomic_DNA"/>
</dbReference>
<feature type="compositionally biased region" description="Basic and acidic residues" evidence="1">
    <location>
        <begin position="27"/>
        <end position="37"/>
    </location>
</feature>
<dbReference type="AlphaFoldDB" id="A0AAV2BLZ2"/>
<feature type="compositionally biased region" description="Basic and acidic residues" evidence="1">
    <location>
        <begin position="69"/>
        <end position="83"/>
    </location>
</feature>
<feature type="region of interest" description="Disordered" evidence="1">
    <location>
        <begin position="1"/>
        <end position="83"/>
    </location>
</feature>
<feature type="region of interest" description="Disordered" evidence="1">
    <location>
        <begin position="563"/>
        <end position="583"/>
    </location>
</feature>
<sequence length="629" mass="70688">MGRRGSSSHRGTGRGNGAQATGTSTKNESKSKQEKDLVQNVTDKRNRKMKEKEKSIVDSPAPMSTRARTANDKKKAGMDSKKPACDKKVVDKLEGNAFSKQGLDNKKRKMVPEAPIEVPKMESPVVADSVGNKSLSGKPGHSNEKAFLACASPLSAEIENYSQISELLQIVKQDVIAKQKRNLDPLVVKVLEVLALENEKEIEAKSKIDESKHRLQYSKGTHEIKPNFDVKTSKVEQEQPSEKEKGNELKTVGNESLSQCAKGIDQIKLNLDLEASKMKKEFSSEKEKAIEAKYNVDELTPMLQFSQDIDERKLNLKSPKMKQGHSSEIKKKENESYAEGNTFTAVVAESSKDIDDQKANFDLKDSKEQQKLSSENEKEITVAKLEVDKSTQSQDSKLVLINEKMQNIDLNSSITKHISSENENKLMELETEQHEEIINLRKDVNLRFKFDTLNINVLVDNKDCYTANKNQKITFNIGDGNVKLSFIDNKVCIFAQRGEIDCSIRKNQIIFSLKDNFILSDSSPEAPPANEQFSSKDTNVENLSSTNITETTKEPSLDHLEETHQEQEYENIQKSTMKTDSSLETSSLAQRRIQNMTENFLAKIASSCEDYEMGFIECLKKGNKESPEK</sequence>
<reference evidence="2 3" key="1">
    <citation type="submission" date="2024-04" db="EMBL/GenBank/DDBJ databases">
        <authorList>
            <person name="Rising A."/>
            <person name="Reimegard J."/>
            <person name="Sonavane S."/>
            <person name="Akerstrom W."/>
            <person name="Nylinder S."/>
            <person name="Hedman E."/>
            <person name="Kallberg Y."/>
        </authorList>
    </citation>
    <scope>NUCLEOTIDE SEQUENCE [LARGE SCALE GENOMIC DNA]</scope>
</reference>
<organism evidence="2 3">
    <name type="scientific">Larinioides sclopetarius</name>
    <dbReference type="NCBI Taxonomy" id="280406"/>
    <lineage>
        <taxon>Eukaryota</taxon>
        <taxon>Metazoa</taxon>
        <taxon>Ecdysozoa</taxon>
        <taxon>Arthropoda</taxon>
        <taxon>Chelicerata</taxon>
        <taxon>Arachnida</taxon>
        <taxon>Araneae</taxon>
        <taxon>Araneomorphae</taxon>
        <taxon>Entelegynae</taxon>
        <taxon>Araneoidea</taxon>
        <taxon>Araneidae</taxon>
        <taxon>Larinioides</taxon>
    </lineage>
</organism>
<gene>
    <name evidence="2" type="ORF">LARSCL_LOCUS20181</name>
</gene>